<dbReference type="EMBL" id="AC022472">
    <property type="protein sequence ID" value="AAF79905.1"/>
    <property type="molecule type" value="Genomic_DNA"/>
</dbReference>
<sequence>MIPTCMVKICLKQIPNHTAQILSAAIVILISRSNGSVSIGGDRPTVFPGTCALSRNWYAIFKLA</sequence>
<reference key="1">
    <citation type="journal article" date="2000" name="Nature">
        <title>Sequence and analysis of chromosome 1 of the plant Arabidopsis thaliana.</title>
        <authorList>
            <person name="Theologis A."/>
            <person name="Ecker J.R."/>
            <person name="Palm C.J."/>
            <person name="Federspiel N.A."/>
            <person name="Kaul S."/>
            <person name="White O."/>
            <person name="Alonso J."/>
            <person name="Altafi H."/>
            <person name="Araujo R."/>
            <person name="Bowman C.L."/>
            <person name="Brooks S.Y."/>
            <person name="Buehler E."/>
            <person name="Chan A."/>
            <person name="Chao Q."/>
            <person name="Chen H."/>
            <person name="Cheuk R.F."/>
            <person name="Chin C.W."/>
            <person name="Chung M.K."/>
            <person name="Conn L."/>
            <person name="Conway A.B."/>
            <person name="Conway A.R."/>
            <person name="Creasy T.H."/>
            <person name="Dewar K."/>
            <person name="Dunn P."/>
            <person name="Etgu P."/>
            <person name="Feldblyum T.V."/>
            <person name="Feng J."/>
            <person name="Fong B."/>
            <person name="Fujii C.Y."/>
            <person name="Gill J.E."/>
            <person name="Goldsmith A.D."/>
            <person name="Haas B."/>
            <person name="Hansen N.F."/>
            <person name="Hughes B."/>
            <person name="Huizar L."/>
            <person name="Hunter J.L."/>
            <person name="Jenkins J."/>
            <person name="Johnson-Hopson C."/>
            <person name="Khan S."/>
            <person name="Khaykin E."/>
            <person name="Kim C.J."/>
            <person name="Koo H.L."/>
            <person name="Kremenetskaia I."/>
            <person name="Kurtz D.B."/>
            <person name="Kwan A."/>
            <person name="Lam B."/>
            <person name="Langin-Hooper S."/>
            <person name="Lee A."/>
            <person name="Lee J.M."/>
            <person name="Lenz C.A."/>
            <person name="Li J.H."/>
            <person name="Li Y."/>
            <person name="Lin X."/>
            <person name="Liu S.X."/>
            <person name="Liu Z.A."/>
            <person name="Luros J.S."/>
            <person name="Maiti R."/>
            <person name="Marziali A."/>
            <person name="Militscher J."/>
            <person name="Miranda M."/>
            <person name="Nguyen M."/>
            <person name="Nierman W.C."/>
            <person name="Osborne B.I."/>
            <person name="Pai G."/>
            <person name="Peterson J."/>
            <person name="Pham P.K."/>
            <person name="Rizzo M."/>
            <person name="Rooney T."/>
            <person name="Rowley D."/>
            <person name="Sakano H."/>
            <person name="Salzberg S.L."/>
            <person name="Schwartz J.R."/>
            <person name="Shinn P."/>
            <person name="Southwick A.M."/>
            <person name="Sun H."/>
            <person name="Tallon L.J."/>
            <person name="Tambunga G."/>
            <person name="Toriumi M.J."/>
            <person name="Town C.D."/>
            <person name="Utterback T."/>
            <person name="Van Aken S."/>
            <person name="Vaysberg M."/>
            <person name="Vysotskaia V.S."/>
            <person name="Walker M."/>
            <person name="Wu D."/>
            <person name="Yu G."/>
            <person name="Fraser C.M."/>
            <person name="Venter J.C."/>
            <person name="Davis R.W."/>
        </authorList>
    </citation>
    <scope>NUCLEOTIDE SEQUENCE [LARGE SCALE GENOMIC DNA]</scope>
    <source>
        <strain>cv. Columbia</strain>
    </source>
</reference>
<protein>
    <submittedName>
        <fullName evidence="1">T20H2.14</fullName>
    </submittedName>
</protein>
<accession>Q9LNT4</accession>
<organism evidence="1">
    <name type="scientific">Arabidopsis thaliana</name>
    <name type="common">Mouse-ear cress</name>
    <dbReference type="NCBI Taxonomy" id="3702"/>
    <lineage>
        <taxon>Eukaryota</taxon>
        <taxon>Viridiplantae</taxon>
        <taxon>Streptophyta</taxon>
        <taxon>Embryophyta</taxon>
        <taxon>Tracheophyta</taxon>
        <taxon>Spermatophyta</taxon>
        <taxon>Magnoliopsida</taxon>
        <taxon>eudicotyledons</taxon>
        <taxon>Gunneridae</taxon>
        <taxon>Pentapetalae</taxon>
        <taxon>rosids</taxon>
        <taxon>malvids</taxon>
        <taxon>Brassicales</taxon>
        <taxon>Brassicaceae</taxon>
        <taxon>Camelineae</taxon>
        <taxon>Arabidopsis</taxon>
    </lineage>
</organism>
<proteinExistence type="predicted"/>
<name>Q9LNT4_ARATH</name>
<dbReference type="PIR" id="D86334">
    <property type="entry name" value="D86334"/>
</dbReference>
<dbReference type="AlphaFoldDB" id="Q9LNT4"/>
<evidence type="ECO:0000313" key="1">
    <source>
        <dbReference type="EMBL" id="AAF79905.1"/>
    </source>
</evidence>
<gene>
    <name evidence="1" type="primary">T20H2.14</name>
</gene>
<reference evidence="1" key="2">
    <citation type="submission" date="2000-06" db="EMBL/GenBank/DDBJ databases">
        <title>The sequence of BAC T20H2 from Arabidopsis thaliana chromosome 1.</title>
        <authorList>
            <person name="Sakano H."/>
            <person name="Vaysberg M."/>
            <person name="Lee J.M."/>
            <person name="Lenz C."/>
            <person name="Liu S."/>
            <person name="Pham P."/>
            <person name="Toriumi M."/>
            <person name="Yu G."/>
            <person name="Chin C."/>
            <person name="Chiou J."/>
            <person name="Choi E."/>
            <person name="Chung M."/>
            <person name="Gonzalez A."/>
            <person name="Howng B."/>
            <person name="Liu A."/>
            <person name="Altafi H."/>
            <person name="Brooks S."/>
            <person name="Buehler E."/>
            <person name="Chao Q."/>
            <person name="Conn L."/>
            <person name="Conway A.B."/>
            <person name="Hansen N.F."/>
            <person name="Johnson-Hopson C."/>
            <person name="Khan S."/>
            <person name="Kim C."/>
            <person name="Lam B."/>
            <person name="Miranda M."/>
            <person name="Nguyen M."/>
            <person name="Palm C.J."/>
            <person name="Shinn P."/>
            <person name="Southwick A."/>
            <person name="Davis R.W."/>
            <person name="Ecker J.R."/>
            <person name="Federspiel N.A."/>
            <person name="Theologis A."/>
        </authorList>
    </citation>
    <scope>NUCLEOTIDE SEQUENCE</scope>
</reference>